<feature type="coiled-coil region" evidence="1">
    <location>
        <begin position="830"/>
        <end position="861"/>
    </location>
</feature>
<dbReference type="Pfam" id="PF00646">
    <property type="entry name" value="F-box"/>
    <property type="match status" value="1"/>
</dbReference>
<evidence type="ECO:0000313" key="4">
    <source>
        <dbReference type="Proteomes" id="UP000245207"/>
    </source>
</evidence>
<dbReference type="InterPro" id="IPR001810">
    <property type="entry name" value="F-box_dom"/>
</dbReference>
<dbReference type="PANTHER" id="PTHR32212">
    <property type="entry name" value="CYCLIN-LIKE F-BOX"/>
    <property type="match status" value="1"/>
</dbReference>
<keyword evidence="1" id="KW-0175">Coiled coil</keyword>
<accession>A0A2U1N497</accession>
<sequence>MDSYKKKMNVESDRLSNLPDDLIHKILSFNDTVDAIGMSSLSSRWKYIWKSTPCLDFSSDDFSTLRMFSKYIKNVLSGRDNERDVSSVKLKFRGKSSQVFVKKILNYAFSHNVQQLTVIWLIDNKIDFPLSLFSSQSLKHLTLKKIYCGSHRGLYMKDSTTLTSMWELPALTTLHLDGITLSDENADIISKCLNLMNLMLSDCTMIGSNGFNICHSRLSNLKIEVVDGTVKFVRILAPELKNLSIKGLLKEIQISAPDLVYLLLVNIDFMNFSADDFHSLEKVDICKSYPFNTDPHKIVGLLQRLHSVKSLTLNMEILEHLSSSVEVISHQPSPFANLKSLKIYPKRIAKWELPKEIVDMSIEVKNYLLDGSPSAAFTMISREETIEEMNATSAKKHMAELRELLQEEKANIKANTAQMEEGKTQVENQLEIGASIAHIKSCFRDFSVQIEQRKAKLNKLFVFVHLNETNISFVHSFTDDVWYGFGSRTHLPCLDFSSDDFSTLRMFSKYIKNVLSGRDNERDVSFVKLKFRGKSSQVFVKKILNYAFSHNVQQLTVIWLIDNKIDFPLSLFSSQSLKHLTLKKIYCGSHRGLYMKDSTTLTSMWELPALTTLRLDGITLSDENADIISKCLNLKNLTLSDCTMIGSNGFNICHSRLSNLKIEDVDGTVKFVRIVAPELKNLSIKGLLREIQISAPDLVYVLLVNIDIMTFSADDFHSLEKVDICKSYPFNTDPHKIVGLLQRLHSVKSLTLNLEILELLSSSVEVISHQPSPFANLKSLKIYPKRIAKWELPKERVDMSIEVKNYLLDGSPSAAFTMISREETIEEMNATSAKKHMAELRELLQEEKANIKANTAQMEEGKTQVENQLEIGASIAHIKSCFRDFSVQIEQRKAKVFSIINKLESIEELLTKLPTSNRVMIQPCFSSLCAEANIVISKLTDCMKIHCDDSRSRLSICFDELATSLEPSS</sequence>
<dbReference type="InterPro" id="IPR032675">
    <property type="entry name" value="LRR_dom_sf"/>
</dbReference>
<comment type="caution">
    <text evidence="3">The sequence shown here is derived from an EMBL/GenBank/DDBJ whole genome shotgun (WGS) entry which is preliminary data.</text>
</comment>
<feature type="coiled-coil region" evidence="1">
    <location>
        <begin position="391"/>
        <end position="422"/>
    </location>
</feature>
<dbReference type="PANTHER" id="PTHR32212:SF260">
    <property type="entry name" value="LEUCINE-RICH REPEAT DOMAIN SUPERFAMILY, F-BOX-LIKE DOMAIN SUPERFAMILY"/>
    <property type="match status" value="1"/>
</dbReference>
<dbReference type="PROSITE" id="PS50181">
    <property type="entry name" value="FBOX"/>
    <property type="match status" value="1"/>
</dbReference>
<dbReference type="CDD" id="cd22160">
    <property type="entry name" value="F-box_AtFBL13-like"/>
    <property type="match status" value="1"/>
</dbReference>
<reference evidence="3 4" key="1">
    <citation type="journal article" date="2018" name="Mol. Plant">
        <title>The genome of Artemisia annua provides insight into the evolution of Asteraceae family and artemisinin biosynthesis.</title>
        <authorList>
            <person name="Shen Q."/>
            <person name="Zhang L."/>
            <person name="Liao Z."/>
            <person name="Wang S."/>
            <person name="Yan T."/>
            <person name="Shi P."/>
            <person name="Liu M."/>
            <person name="Fu X."/>
            <person name="Pan Q."/>
            <person name="Wang Y."/>
            <person name="Lv Z."/>
            <person name="Lu X."/>
            <person name="Zhang F."/>
            <person name="Jiang W."/>
            <person name="Ma Y."/>
            <person name="Chen M."/>
            <person name="Hao X."/>
            <person name="Li L."/>
            <person name="Tang Y."/>
            <person name="Lv G."/>
            <person name="Zhou Y."/>
            <person name="Sun X."/>
            <person name="Brodelius P.E."/>
            <person name="Rose J.K.C."/>
            <person name="Tang K."/>
        </authorList>
    </citation>
    <scope>NUCLEOTIDE SEQUENCE [LARGE SCALE GENOMIC DNA]</scope>
    <source>
        <strain evidence="4">cv. Huhao1</strain>
        <tissue evidence="3">Leaf</tissue>
    </source>
</reference>
<proteinExistence type="predicted"/>
<organism evidence="3 4">
    <name type="scientific">Artemisia annua</name>
    <name type="common">Sweet wormwood</name>
    <dbReference type="NCBI Taxonomy" id="35608"/>
    <lineage>
        <taxon>Eukaryota</taxon>
        <taxon>Viridiplantae</taxon>
        <taxon>Streptophyta</taxon>
        <taxon>Embryophyta</taxon>
        <taxon>Tracheophyta</taxon>
        <taxon>Spermatophyta</taxon>
        <taxon>Magnoliopsida</taxon>
        <taxon>eudicotyledons</taxon>
        <taxon>Gunneridae</taxon>
        <taxon>Pentapetalae</taxon>
        <taxon>asterids</taxon>
        <taxon>campanulids</taxon>
        <taxon>Asterales</taxon>
        <taxon>Asteraceae</taxon>
        <taxon>Asteroideae</taxon>
        <taxon>Anthemideae</taxon>
        <taxon>Artemisiinae</taxon>
        <taxon>Artemisia</taxon>
    </lineage>
</organism>
<dbReference type="InterPro" id="IPR053781">
    <property type="entry name" value="F-box_AtFBL13-like"/>
</dbReference>
<keyword evidence="4" id="KW-1185">Reference proteome</keyword>
<dbReference type="Proteomes" id="UP000245207">
    <property type="component" value="Unassembled WGS sequence"/>
</dbReference>
<evidence type="ECO:0000259" key="2">
    <source>
        <dbReference type="PROSITE" id="PS50181"/>
    </source>
</evidence>
<gene>
    <name evidence="3" type="ORF">CTI12_AA308100</name>
</gene>
<dbReference type="SUPFAM" id="SSF52047">
    <property type="entry name" value="RNI-like"/>
    <property type="match status" value="2"/>
</dbReference>
<evidence type="ECO:0000256" key="1">
    <source>
        <dbReference type="SAM" id="Coils"/>
    </source>
</evidence>
<feature type="domain" description="F-box" evidence="2">
    <location>
        <begin position="12"/>
        <end position="65"/>
    </location>
</feature>
<evidence type="ECO:0000313" key="3">
    <source>
        <dbReference type="EMBL" id="PWA68299.1"/>
    </source>
</evidence>
<dbReference type="EMBL" id="PKPP01003664">
    <property type="protein sequence ID" value="PWA68299.1"/>
    <property type="molecule type" value="Genomic_DNA"/>
</dbReference>
<dbReference type="SUPFAM" id="SSF81383">
    <property type="entry name" value="F-box domain"/>
    <property type="match status" value="1"/>
</dbReference>
<protein>
    <submittedName>
        <fullName evidence="3">F-box domain, Leucine-rich repeat domain, L domain-like protein</fullName>
    </submittedName>
</protein>
<name>A0A2U1N497_ARTAN</name>
<dbReference type="Gene3D" id="3.80.10.10">
    <property type="entry name" value="Ribonuclease Inhibitor"/>
    <property type="match status" value="2"/>
</dbReference>
<dbReference type="OrthoDB" id="1848700at2759"/>
<dbReference type="InterPro" id="IPR036047">
    <property type="entry name" value="F-box-like_dom_sf"/>
</dbReference>
<dbReference type="AlphaFoldDB" id="A0A2U1N497"/>